<dbReference type="CDD" id="cd00093">
    <property type="entry name" value="HTH_XRE"/>
    <property type="match status" value="1"/>
</dbReference>
<dbReference type="GO" id="GO:0005829">
    <property type="term" value="C:cytosol"/>
    <property type="evidence" value="ECO:0007669"/>
    <property type="project" value="TreeGrafter"/>
</dbReference>
<name>A0A1M5HTV5_9ALTE</name>
<feature type="domain" description="HTH cro/C1-type" evidence="4">
    <location>
        <begin position="13"/>
        <end position="67"/>
    </location>
</feature>
<dbReference type="PROSITE" id="PS50943">
    <property type="entry name" value="HTH_CROC1"/>
    <property type="match status" value="1"/>
</dbReference>
<dbReference type="InterPro" id="IPR013096">
    <property type="entry name" value="Cupin_2"/>
</dbReference>
<proteinExistence type="predicted"/>
<dbReference type="CDD" id="cd02209">
    <property type="entry name" value="cupin_XRE_C"/>
    <property type="match status" value="1"/>
</dbReference>
<dbReference type="PANTHER" id="PTHR46797:SF23">
    <property type="entry name" value="HTH-TYPE TRANSCRIPTIONAL REGULATOR SUTR"/>
    <property type="match status" value="1"/>
</dbReference>
<evidence type="ECO:0000313" key="5">
    <source>
        <dbReference type="EMBL" id="SHG19411.1"/>
    </source>
</evidence>
<dbReference type="Gene3D" id="1.10.260.40">
    <property type="entry name" value="lambda repressor-like DNA-binding domains"/>
    <property type="match status" value="1"/>
</dbReference>
<dbReference type="InterPro" id="IPR050807">
    <property type="entry name" value="TransReg_Diox_bact_type"/>
</dbReference>
<keyword evidence="6" id="KW-1185">Reference proteome</keyword>
<dbReference type="RefSeq" id="WP_073320455.1">
    <property type="nucleotide sequence ID" value="NZ_FQWD01000002.1"/>
</dbReference>
<dbReference type="InterPro" id="IPR001387">
    <property type="entry name" value="Cro/C1-type_HTH"/>
</dbReference>
<dbReference type="SMART" id="SM00530">
    <property type="entry name" value="HTH_XRE"/>
    <property type="match status" value="1"/>
</dbReference>
<dbReference type="OrthoDB" id="9792093at2"/>
<dbReference type="SUPFAM" id="SSF51182">
    <property type="entry name" value="RmlC-like cupins"/>
    <property type="match status" value="1"/>
</dbReference>
<organism evidence="5 6">
    <name type="scientific">Marisediminitalea aggregata</name>
    <dbReference type="NCBI Taxonomy" id="634436"/>
    <lineage>
        <taxon>Bacteria</taxon>
        <taxon>Pseudomonadati</taxon>
        <taxon>Pseudomonadota</taxon>
        <taxon>Gammaproteobacteria</taxon>
        <taxon>Alteromonadales</taxon>
        <taxon>Alteromonadaceae</taxon>
        <taxon>Marisediminitalea</taxon>
    </lineage>
</organism>
<keyword evidence="1" id="KW-0805">Transcription regulation</keyword>
<keyword evidence="3" id="KW-0804">Transcription</keyword>
<dbReference type="Pfam" id="PF01381">
    <property type="entry name" value="HTH_3"/>
    <property type="match status" value="1"/>
</dbReference>
<dbReference type="Gene3D" id="2.60.120.10">
    <property type="entry name" value="Jelly Rolls"/>
    <property type="match status" value="1"/>
</dbReference>
<dbReference type="STRING" id="634436.SAMN05216361_1618"/>
<evidence type="ECO:0000313" key="6">
    <source>
        <dbReference type="Proteomes" id="UP000184520"/>
    </source>
</evidence>
<evidence type="ECO:0000259" key="4">
    <source>
        <dbReference type="PROSITE" id="PS50943"/>
    </source>
</evidence>
<accession>A0A1M5HTV5</accession>
<keyword evidence="2" id="KW-0238">DNA-binding</keyword>
<dbReference type="InterPro" id="IPR011051">
    <property type="entry name" value="RmlC_Cupin_sf"/>
</dbReference>
<dbReference type="InterPro" id="IPR010982">
    <property type="entry name" value="Lambda_DNA-bd_dom_sf"/>
</dbReference>
<dbReference type="Pfam" id="PF07883">
    <property type="entry name" value="Cupin_2"/>
    <property type="match status" value="1"/>
</dbReference>
<dbReference type="GO" id="GO:0003677">
    <property type="term" value="F:DNA binding"/>
    <property type="evidence" value="ECO:0007669"/>
    <property type="project" value="UniProtKB-KW"/>
</dbReference>
<dbReference type="Proteomes" id="UP000184520">
    <property type="component" value="Unassembled WGS sequence"/>
</dbReference>
<gene>
    <name evidence="5" type="ORF">SAMN05216361_1618</name>
</gene>
<evidence type="ECO:0000256" key="1">
    <source>
        <dbReference type="ARBA" id="ARBA00023015"/>
    </source>
</evidence>
<dbReference type="PANTHER" id="PTHR46797">
    <property type="entry name" value="HTH-TYPE TRANSCRIPTIONAL REGULATOR"/>
    <property type="match status" value="1"/>
</dbReference>
<evidence type="ECO:0000256" key="2">
    <source>
        <dbReference type="ARBA" id="ARBA00023125"/>
    </source>
</evidence>
<dbReference type="AlphaFoldDB" id="A0A1M5HTV5"/>
<dbReference type="EMBL" id="FQWD01000002">
    <property type="protein sequence ID" value="SHG19411.1"/>
    <property type="molecule type" value="Genomic_DNA"/>
</dbReference>
<protein>
    <submittedName>
        <fullName evidence="5">Transcriptional regulator, contains XRE-family HTH domain</fullName>
    </submittedName>
</protein>
<evidence type="ECO:0000256" key="3">
    <source>
        <dbReference type="ARBA" id="ARBA00023163"/>
    </source>
</evidence>
<dbReference type="InterPro" id="IPR014710">
    <property type="entry name" value="RmlC-like_jellyroll"/>
</dbReference>
<dbReference type="SUPFAM" id="SSF47413">
    <property type="entry name" value="lambda repressor-like DNA-binding domains"/>
    <property type="match status" value="1"/>
</dbReference>
<dbReference type="GO" id="GO:0003700">
    <property type="term" value="F:DNA-binding transcription factor activity"/>
    <property type="evidence" value="ECO:0007669"/>
    <property type="project" value="TreeGrafter"/>
</dbReference>
<reference evidence="6" key="1">
    <citation type="submission" date="2016-11" db="EMBL/GenBank/DDBJ databases">
        <authorList>
            <person name="Varghese N."/>
            <person name="Submissions S."/>
        </authorList>
    </citation>
    <scope>NUCLEOTIDE SEQUENCE [LARGE SCALE GENOMIC DNA]</scope>
    <source>
        <strain evidence="6">CGMCC 1.8995</strain>
    </source>
</reference>
<sequence>MHDHISKSIAEQIKQRRKTRGWSLDKLSAASGVSKAMLGQIERQESSPTVATLWKIATGLECSFSGLLSRTDASPYGDDEELARHEDNFRVKTLFAFNPDSGFEMFELTLLNAHTQWSDAHAVGVYEHVVVQHGELLLYYDEQWHTLKEGESARFHANQRHGYKTNGQQTRFIDVISYP</sequence>